<dbReference type="InterPro" id="IPR007708">
    <property type="entry name" value="DBR1_C"/>
</dbReference>
<comment type="caution">
    <text evidence="2">The sequence shown here is derived from an EMBL/GenBank/DDBJ whole genome shotgun (WGS) entry which is preliminary data.</text>
</comment>
<dbReference type="Pfam" id="PF05011">
    <property type="entry name" value="DBR1"/>
    <property type="match status" value="1"/>
</dbReference>
<dbReference type="GO" id="GO:0008419">
    <property type="term" value="F:RNA lariat debranching enzyme activity"/>
    <property type="evidence" value="ECO:0007669"/>
    <property type="project" value="TreeGrafter"/>
</dbReference>
<dbReference type="AlphaFoldDB" id="A0A9P7FU33"/>
<dbReference type="GO" id="GO:0000398">
    <property type="term" value="P:mRNA splicing, via spliceosome"/>
    <property type="evidence" value="ECO:0007669"/>
    <property type="project" value="TreeGrafter"/>
</dbReference>
<dbReference type="EMBL" id="JABCKI010006115">
    <property type="protein sequence ID" value="KAG5635350.1"/>
    <property type="molecule type" value="Genomic_DNA"/>
</dbReference>
<organism evidence="2 3">
    <name type="scientific">Sphagnurus paluster</name>
    <dbReference type="NCBI Taxonomy" id="117069"/>
    <lineage>
        <taxon>Eukaryota</taxon>
        <taxon>Fungi</taxon>
        <taxon>Dikarya</taxon>
        <taxon>Basidiomycota</taxon>
        <taxon>Agaricomycotina</taxon>
        <taxon>Agaricomycetes</taxon>
        <taxon>Agaricomycetidae</taxon>
        <taxon>Agaricales</taxon>
        <taxon>Tricholomatineae</taxon>
        <taxon>Lyophyllaceae</taxon>
        <taxon>Sphagnurus</taxon>
    </lineage>
</organism>
<name>A0A9P7FU33_9AGAR</name>
<evidence type="ECO:0000313" key="2">
    <source>
        <dbReference type="EMBL" id="KAG5635350.1"/>
    </source>
</evidence>
<dbReference type="Proteomes" id="UP000717328">
    <property type="component" value="Unassembled WGS sequence"/>
</dbReference>
<protein>
    <recommendedName>
        <fullName evidence="1">Lariat debranching enzyme C-terminal domain-containing protein</fullName>
    </recommendedName>
</protein>
<dbReference type="GO" id="GO:0005634">
    <property type="term" value="C:nucleus"/>
    <property type="evidence" value="ECO:0007669"/>
    <property type="project" value="TreeGrafter"/>
</dbReference>
<evidence type="ECO:0000313" key="3">
    <source>
        <dbReference type="Proteomes" id="UP000717328"/>
    </source>
</evidence>
<keyword evidence="3" id="KW-1185">Reference proteome</keyword>
<evidence type="ECO:0000259" key="1">
    <source>
        <dbReference type="SMART" id="SM01124"/>
    </source>
</evidence>
<sequence length="185" mass="20947">MIFSNSACIITQLPSPDIFLSHDWPNRIERHGDVQTLVARNTHLKFDIDAGTLGSPPLWGLLSHLRPQWWLSGHMRTRFEATVKHDGPIKDERSPATKFLALDKCLPNRQFLEVLEIATPSQAKSSTRTTPTISFDPHWLAITRALHPYLSRKKEQGHFPDEEQVRALVARAGVGAYTRPTQARP</sequence>
<proteinExistence type="predicted"/>
<dbReference type="PANTHER" id="PTHR12849">
    <property type="entry name" value="RNA LARIAT DEBRANCHING ENZYME"/>
    <property type="match status" value="1"/>
</dbReference>
<feature type="domain" description="Lariat debranching enzyme C-terminal" evidence="1">
    <location>
        <begin position="83"/>
        <end position="183"/>
    </location>
</feature>
<reference evidence="2" key="1">
    <citation type="submission" date="2021-02" db="EMBL/GenBank/DDBJ databases">
        <authorList>
            <person name="Nieuwenhuis M."/>
            <person name="Van De Peppel L.J.J."/>
        </authorList>
    </citation>
    <scope>NUCLEOTIDE SEQUENCE</scope>
    <source>
        <strain evidence="2">D49</strain>
    </source>
</reference>
<dbReference type="PANTHER" id="PTHR12849:SF0">
    <property type="entry name" value="LARIAT DEBRANCHING ENZYME"/>
    <property type="match status" value="1"/>
</dbReference>
<gene>
    <name evidence="2" type="ORF">H0H81_011637</name>
</gene>
<dbReference type="SMART" id="SM01124">
    <property type="entry name" value="DBR1"/>
    <property type="match status" value="1"/>
</dbReference>
<accession>A0A9P7FU33</accession>
<reference evidence="2" key="2">
    <citation type="submission" date="2021-10" db="EMBL/GenBank/DDBJ databases">
        <title>Phylogenomics reveals ancestral predisposition of the termite-cultivated fungus Termitomyces towards a domesticated lifestyle.</title>
        <authorList>
            <person name="Auxier B."/>
            <person name="Grum-Grzhimaylo A."/>
            <person name="Cardenas M.E."/>
            <person name="Lodge J.D."/>
            <person name="Laessoe T."/>
            <person name="Pedersen O."/>
            <person name="Smith M.E."/>
            <person name="Kuyper T.W."/>
            <person name="Franco-Molano E.A."/>
            <person name="Baroni T.J."/>
            <person name="Aanen D.K."/>
        </authorList>
    </citation>
    <scope>NUCLEOTIDE SEQUENCE</scope>
    <source>
        <strain evidence="2">D49</strain>
    </source>
</reference>
<dbReference type="OrthoDB" id="407609at2759"/>